<dbReference type="SUPFAM" id="SSF51905">
    <property type="entry name" value="FAD/NAD(P)-binding domain"/>
    <property type="match status" value="1"/>
</dbReference>
<dbReference type="Gene3D" id="3.30.390.30">
    <property type="match status" value="1"/>
</dbReference>
<dbReference type="SUPFAM" id="SSF55424">
    <property type="entry name" value="FAD/NAD-linked reductases, dimerisation (C-terminal) domain"/>
    <property type="match status" value="1"/>
</dbReference>
<dbReference type="Proteomes" id="UP001158067">
    <property type="component" value="Unassembled WGS sequence"/>
</dbReference>
<dbReference type="InterPro" id="IPR023753">
    <property type="entry name" value="FAD/NAD-binding_dom"/>
</dbReference>
<feature type="domain" description="Pyridine nucleotide-disulphide oxidoreductase dimerisation" evidence="15">
    <location>
        <begin position="386"/>
        <end position="497"/>
    </location>
</feature>
<dbReference type="Gene3D" id="3.50.50.60">
    <property type="entry name" value="FAD/NAD(P)-binding domain"/>
    <property type="match status" value="2"/>
</dbReference>
<reference evidence="17 18" key="1">
    <citation type="submission" date="2017-05" db="EMBL/GenBank/DDBJ databases">
        <authorList>
            <person name="Varghese N."/>
            <person name="Submissions S."/>
        </authorList>
    </citation>
    <scope>NUCLEOTIDE SEQUENCE [LARGE SCALE GENOMIC DNA]</scope>
    <source>
        <strain evidence="17 18">DSM 25457</strain>
    </source>
</reference>
<dbReference type="InterPro" id="IPR016156">
    <property type="entry name" value="FAD/NAD-linked_Rdtase_dimer_sf"/>
</dbReference>
<comment type="similarity">
    <text evidence="4">Belongs to the class-I pyridine nucleotide-disulfide oxidoreductase family.</text>
</comment>
<feature type="region of interest" description="Disordered" evidence="14">
    <location>
        <begin position="1"/>
        <end position="44"/>
    </location>
</feature>
<dbReference type="PRINTS" id="PR00411">
    <property type="entry name" value="PNDRDTASEI"/>
</dbReference>
<feature type="domain" description="FAD/NAD(P)-binding" evidence="16">
    <location>
        <begin position="51"/>
        <end position="366"/>
    </location>
</feature>
<sequence>MSSTQNEPAAESGTKGTDSVPASAGVAASSPAASSISAAAQPRPSEPKYDYDLFVIGTGPGGEGAAMQAAKGGMKVGVAERYRQIGGGCTHWGTIPSKALRYAVTSTMKSLKNPVMRELGFSVAPTMEQLNRGTQTIIGRQVSMRQSFYDRNGVPIHRGQCRFVDEHSVSIDHGEPITAANFVISTGSRPYRPPGVDFSHPRIFDSDTILTMPEKPTSITVYGAGVIGTEYASMFRNLGIKVNLINTRSKLLEFLDDEIIDALSYHLRDQGVIIRHDEQMERIEGKDDGVILHLKSGKMLKTDVFLWANGRQGNTDDLGLENIPVEANKRGQVVVDEHFQTCVPSIYAVGDVIGIPSLASAAYTQGRSAGMHLLGQADGNLRLNDIPTGIYTSPEISSVGKTERELTDQCVPYEVGQAQFRSLARAQITGETTGMLKLLFHRETKEILGVHCFGANASEIIHIGQAIMNQPGLQNTIEYFIETTFNYPTMAEAYRVAALNGINRLF</sequence>
<comment type="cofactor">
    <cofactor evidence="1">
        <name>FAD</name>
        <dbReference type="ChEBI" id="CHEBI:57692"/>
    </cofactor>
</comment>
<gene>
    <name evidence="17" type="ORF">SAMN06265222_10575</name>
</gene>
<dbReference type="InterPro" id="IPR036188">
    <property type="entry name" value="FAD/NAD-bd_sf"/>
</dbReference>
<keyword evidence="8" id="KW-0285">Flavoprotein</keyword>
<dbReference type="PANTHER" id="PTHR22912:SF93">
    <property type="entry name" value="SOLUBLE PYRIDINE NUCLEOTIDE TRANSHYDROGENASE"/>
    <property type="match status" value="1"/>
</dbReference>
<evidence type="ECO:0000256" key="13">
    <source>
        <dbReference type="ARBA" id="ARBA00031183"/>
    </source>
</evidence>
<evidence type="ECO:0000256" key="5">
    <source>
        <dbReference type="ARBA" id="ARBA00012772"/>
    </source>
</evidence>
<dbReference type="InterPro" id="IPR050151">
    <property type="entry name" value="Class-I_Pyr_Nuc-Dis_Oxidored"/>
</dbReference>
<evidence type="ECO:0000256" key="4">
    <source>
        <dbReference type="ARBA" id="ARBA00007532"/>
    </source>
</evidence>
<keyword evidence="12" id="KW-0520">NAD</keyword>
<evidence type="ECO:0000259" key="16">
    <source>
        <dbReference type="Pfam" id="PF07992"/>
    </source>
</evidence>
<dbReference type="EC" id="1.6.1.1" evidence="5"/>
<evidence type="ECO:0000313" key="17">
    <source>
        <dbReference type="EMBL" id="SMP56040.1"/>
    </source>
</evidence>
<evidence type="ECO:0000256" key="1">
    <source>
        <dbReference type="ARBA" id="ARBA00001974"/>
    </source>
</evidence>
<evidence type="ECO:0000259" key="15">
    <source>
        <dbReference type="Pfam" id="PF02852"/>
    </source>
</evidence>
<keyword evidence="7" id="KW-0963">Cytoplasm</keyword>
<comment type="caution">
    <text evidence="17">The sequence shown here is derived from an EMBL/GenBank/DDBJ whole genome shotgun (WGS) entry which is preliminary data.</text>
</comment>
<evidence type="ECO:0000256" key="12">
    <source>
        <dbReference type="ARBA" id="ARBA00023027"/>
    </source>
</evidence>
<comment type="function">
    <text evidence="2">Conversion of NADPH, generated by peripheral catabolic pathways, to NADH, which can enter the respiratory chain for energy generation.</text>
</comment>
<dbReference type="InterPro" id="IPR004099">
    <property type="entry name" value="Pyr_nucl-diS_OxRdtase_dimer"/>
</dbReference>
<evidence type="ECO:0000256" key="2">
    <source>
        <dbReference type="ARBA" id="ARBA00002842"/>
    </source>
</evidence>
<dbReference type="Pfam" id="PF02852">
    <property type="entry name" value="Pyr_redox_dim"/>
    <property type="match status" value="1"/>
</dbReference>
<dbReference type="Pfam" id="PF07992">
    <property type="entry name" value="Pyr_redox_2"/>
    <property type="match status" value="1"/>
</dbReference>
<dbReference type="NCBIfam" id="NF003585">
    <property type="entry name" value="PRK05249.1"/>
    <property type="match status" value="1"/>
</dbReference>
<evidence type="ECO:0000256" key="10">
    <source>
        <dbReference type="ARBA" id="ARBA00022857"/>
    </source>
</evidence>
<evidence type="ECO:0000256" key="11">
    <source>
        <dbReference type="ARBA" id="ARBA00023002"/>
    </source>
</evidence>
<evidence type="ECO:0000313" key="18">
    <source>
        <dbReference type="Proteomes" id="UP001158067"/>
    </source>
</evidence>
<evidence type="ECO:0000256" key="3">
    <source>
        <dbReference type="ARBA" id="ARBA00004496"/>
    </source>
</evidence>
<keyword evidence="10" id="KW-0521">NADP</keyword>
<dbReference type="InterPro" id="IPR001100">
    <property type="entry name" value="Pyr_nuc-diS_OxRdtase"/>
</dbReference>
<organism evidence="17 18">
    <name type="scientific">Neorhodopirellula lusitana</name>
    <dbReference type="NCBI Taxonomy" id="445327"/>
    <lineage>
        <taxon>Bacteria</taxon>
        <taxon>Pseudomonadati</taxon>
        <taxon>Planctomycetota</taxon>
        <taxon>Planctomycetia</taxon>
        <taxon>Pirellulales</taxon>
        <taxon>Pirellulaceae</taxon>
        <taxon>Neorhodopirellula</taxon>
    </lineage>
</organism>
<accession>A0ABY1Q5G8</accession>
<evidence type="ECO:0000256" key="8">
    <source>
        <dbReference type="ARBA" id="ARBA00022630"/>
    </source>
</evidence>
<keyword evidence="18" id="KW-1185">Reference proteome</keyword>
<protein>
    <recommendedName>
        <fullName evidence="6">Soluble pyridine nucleotide transhydrogenase</fullName>
        <ecNumber evidence="5">1.6.1.1</ecNumber>
    </recommendedName>
    <alternativeName>
        <fullName evidence="13">NAD(P)(+) transhydrogenase [B-specific]</fullName>
    </alternativeName>
</protein>
<evidence type="ECO:0000256" key="14">
    <source>
        <dbReference type="SAM" id="MobiDB-lite"/>
    </source>
</evidence>
<dbReference type="PRINTS" id="PR00368">
    <property type="entry name" value="FADPNR"/>
</dbReference>
<dbReference type="PANTHER" id="PTHR22912">
    <property type="entry name" value="DISULFIDE OXIDOREDUCTASE"/>
    <property type="match status" value="1"/>
</dbReference>
<keyword evidence="11" id="KW-0560">Oxidoreductase</keyword>
<name>A0ABY1Q5G8_9BACT</name>
<evidence type="ECO:0000256" key="9">
    <source>
        <dbReference type="ARBA" id="ARBA00022827"/>
    </source>
</evidence>
<keyword evidence="9" id="KW-0274">FAD</keyword>
<comment type="subcellular location">
    <subcellularLocation>
        <location evidence="3">Cytoplasm</location>
    </subcellularLocation>
</comment>
<feature type="compositionally biased region" description="Low complexity" evidence="14">
    <location>
        <begin position="19"/>
        <end position="43"/>
    </location>
</feature>
<dbReference type="PIRSF" id="PIRSF000350">
    <property type="entry name" value="Mercury_reductase_MerA"/>
    <property type="match status" value="1"/>
</dbReference>
<evidence type="ECO:0000256" key="6">
    <source>
        <dbReference type="ARBA" id="ARBA00016603"/>
    </source>
</evidence>
<dbReference type="EMBL" id="FXUG01000005">
    <property type="protein sequence ID" value="SMP56040.1"/>
    <property type="molecule type" value="Genomic_DNA"/>
</dbReference>
<proteinExistence type="inferred from homology"/>
<evidence type="ECO:0000256" key="7">
    <source>
        <dbReference type="ARBA" id="ARBA00022490"/>
    </source>
</evidence>